<name>A0A9W9E049_9AGAR</name>
<accession>A0A9W9E049</accession>
<feature type="compositionally biased region" description="Basic and acidic residues" evidence="1">
    <location>
        <begin position="38"/>
        <end position="50"/>
    </location>
</feature>
<gene>
    <name evidence="2" type="ORF">C8J55DRAFT_485093</name>
</gene>
<proteinExistence type="predicted"/>
<reference evidence="2" key="1">
    <citation type="submission" date="2022-08" db="EMBL/GenBank/DDBJ databases">
        <authorList>
            <consortium name="DOE Joint Genome Institute"/>
            <person name="Min B."/>
            <person name="Riley R."/>
            <person name="Sierra-Patev S."/>
            <person name="Naranjo-Ortiz M."/>
            <person name="Looney B."/>
            <person name="Konkel Z."/>
            <person name="Slot J.C."/>
            <person name="Sakamoto Y."/>
            <person name="Steenwyk J.L."/>
            <person name="Rokas A."/>
            <person name="Carro J."/>
            <person name="Camarero S."/>
            <person name="Ferreira P."/>
            <person name="Molpeceres G."/>
            <person name="Ruiz-Duenas F.J."/>
            <person name="Serrano A."/>
            <person name="Henrissat B."/>
            <person name="Drula E."/>
            <person name="Hughes K.W."/>
            <person name="Mata J.L."/>
            <person name="Ishikawa N.K."/>
            <person name="Vargas-Isla R."/>
            <person name="Ushijima S."/>
            <person name="Smith C.A."/>
            <person name="Ahrendt S."/>
            <person name="Andreopoulos W."/>
            <person name="He G."/>
            <person name="Labutti K."/>
            <person name="Lipzen A."/>
            <person name="Ng V."/>
            <person name="Sandor L."/>
            <person name="Barry K."/>
            <person name="Martinez A.T."/>
            <person name="Xiao Y."/>
            <person name="Gibbons J.G."/>
            <person name="Terashima K."/>
            <person name="Hibbett D.S."/>
            <person name="Grigoriev I.V."/>
        </authorList>
    </citation>
    <scope>NUCLEOTIDE SEQUENCE</scope>
    <source>
        <strain evidence="2">Sp2 HRB7682 ss15</strain>
    </source>
</reference>
<feature type="region of interest" description="Disordered" evidence="1">
    <location>
        <begin position="37"/>
        <end position="72"/>
    </location>
</feature>
<dbReference type="Proteomes" id="UP001150238">
    <property type="component" value="Unassembled WGS sequence"/>
</dbReference>
<evidence type="ECO:0000313" key="2">
    <source>
        <dbReference type="EMBL" id="KAJ4493713.1"/>
    </source>
</evidence>
<dbReference type="EMBL" id="JANVFS010000003">
    <property type="protein sequence ID" value="KAJ4493713.1"/>
    <property type="molecule type" value="Genomic_DNA"/>
</dbReference>
<evidence type="ECO:0000313" key="3">
    <source>
        <dbReference type="Proteomes" id="UP001150238"/>
    </source>
</evidence>
<protein>
    <submittedName>
        <fullName evidence="2">Uncharacterized protein</fullName>
    </submittedName>
</protein>
<feature type="compositionally biased region" description="Basic residues" evidence="1">
    <location>
        <begin position="51"/>
        <end position="72"/>
    </location>
</feature>
<comment type="caution">
    <text evidence="2">The sequence shown here is derived from an EMBL/GenBank/DDBJ whole genome shotgun (WGS) entry which is preliminary data.</text>
</comment>
<evidence type="ECO:0000256" key="1">
    <source>
        <dbReference type="SAM" id="MobiDB-lite"/>
    </source>
</evidence>
<dbReference type="AlphaFoldDB" id="A0A9W9E049"/>
<feature type="region of interest" description="Disordered" evidence="1">
    <location>
        <begin position="206"/>
        <end position="225"/>
    </location>
</feature>
<reference evidence="2" key="2">
    <citation type="journal article" date="2023" name="Proc. Natl. Acad. Sci. U.S.A.">
        <title>A global phylogenomic analysis of the shiitake genus Lentinula.</title>
        <authorList>
            <person name="Sierra-Patev S."/>
            <person name="Min B."/>
            <person name="Naranjo-Ortiz M."/>
            <person name="Looney B."/>
            <person name="Konkel Z."/>
            <person name="Slot J.C."/>
            <person name="Sakamoto Y."/>
            <person name="Steenwyk J.L."/>
            <person name="Rokas A."/>
            <person name="Carro J."/>
            <person name="Camarero S."/>
            <person name="Ferreira P."/>
            <person name="Molpeceres G."/>
            <person name="Ruiz-Duenas F.J."/>
            <person name="Serrano A."/>
            <person name="Henrissat B."/>
            <person name="Drula E."/>
            <person name="Hughes K.W."/>
            <person name="Mata J.L."/>
            <person name="Ishikawa N.K."/>
            <person name="Vargas-Isla R."/>
            <person name="Ushijima S."/>
            <person name="Smith C.A."/>
            <person name="Donoghue J."/>
            <person name="Ahrendt S."/>
            <person name="Andreopoulos W."/>
            <person name="He G."/>
            <person name="LaButti K."/>
            <person name="Lipzen A."/>
            <person name="Ng V."/>
            <person name="Riley R."/>
            <person name="Sandor L."/>
            <person name="Barry K."/>
            <person name="Martinez A.T."/>
            <person name="Xiao Y."/>
            <person name="Gibbons J.G."/>
            <person name="Terashima K."/>
            <person name="Grigoriev I.V."/>
            <person name="Hibbett D."/>
        </authorList>
    </citation>
    <scope>NUCLEOTIDE SEQUENCE</scope>
    <source>
        <strain evidence="2">Sp2 HRB7682 ss15</strain>
    </source>
</reference>
<organism evidence="2 3">
    <name type="scientific">Lentinula lateritia</name>
    <dbReference type="NCBI Taxonomy" id="40482"/>
    <lineage>
        <taxon>Eukaryota</taxon>
        <taxon>Fungi</taxon>
        <taxon>Dikarya</taxon>
        <taxon>Basidiomycota</taxon>
        <taxon>Agaricomycotina</taxon>
        <taxon>Agaricomycetes</taxon>
        <taxon>Agaricomycetidae</taxon>
        <taxon>Agaricales</taxon>
        <taxon>Marasmiineae</taxon>
        <taxon>Omphalotaceae</taxon>
        <taxon>Lentinula</taxon>
    </lineage>
</organism>
<sequence>MSGLQQTAALPSLCRVTMDTRIIDYAVKACKTTPIDQNVKDSGGDQAESRARRRENRKVIRSTRKTTKKSTRTARTQLTCSALCSPFTVLPVPLFPSSVKIATKVLNGELKLDLLQLERGNWRMILSSCNGSEWTEQRDVPSGTELLIVHRTGCLEYKGNVFEDDNANGSSRTLEFGKGMLNGRQNMEAKRSKMIMQLGHQALEVGKGDKNGWQDTGGRSRHELA</sequence>